<accession>A0A8E0VFU7</accession>
<dbReference type="AlphaFoldDB" id="A0A8E0VFU7"/>
<protein>
    <submittedName>
        <fullName evidence="2">Uncharacterized protein</fullName>
    </submittedName>
</protein>
<dbReference type="EMBL" id="LUCM01009226">
    <property type="protein sequence ID" value="KAA0187298.1"/>
    <property type="molecule type" value="Genomic_DNA"/>
</dbReference>
<keyword evidence="3" id="KW-1185">Reference proteome</keyword>
<reference evidence="2" key="1">
    <citation type="submission" date="2019-05" db="EMBL/GenBank/DDBJ databases">
        <title>Annotation for the trematode Fasciolopsis buski.</title>
        <authorList>
            <person name="Choi Y.-J."/>
        </authorList>
    </citation>
    <scope>NUCLEOTIDE SEQUENCE</scope>
    <source>
        <strain evidence="2">HT</strain>
        <tissue evidence="2">Whole worm</tissue>
    </source>
</reference>
<keyword evidence="1" id="KW-0175">Coiled coil</keyword>
<organism evidence="2 3">
    <name type="scientific">Fasciolopsis buskii</name>
    <dbReference type="NCBI Taxonomy" id="27845"/>
    <lineage>
        <taxon>Eukaryota</taxon>
        <taxon>Metazoa</taxon>
        <taxon>Spiralia</taxon>
        <taxon>Lophotrochozoa</taxon>
        <taxon>Platyhelminthes</taxon>
        <taxon>Trematoda</taxon>
        <taxon>Digenea</taxon>
        <taxon>Plagiorchiida</taxon>
        <taxon>Echinostomata</taxon>
        <taxon>Echinostomatoidea</taxon>
        <taxon>Fasciolidae</taxon>
        <taxon>Fasciolopsis</taxon>
    </lineage>
</organism>
<name>A0A8E0VFU7_9TREM</name>
<dbReference type="OrthoDB" id="6270872at2759"/>
<comment type="caution">
    <text evidence="2">The sequence shown here is derived from an EMBL/GenBank/DDBJ whole genome shotgun (WGS) entry which is preliminary data.</text>
</comment>
<evidence type="ECO:0000256" key="1">
    <source>
        <dbReference type="SAM" id="Coils"/>
    </source>
</evidence>
<feature type="coiled-coil region" evidence="1">
    <location>
        <begin position="95"/>
        <end position="140"/>
    </location>
</feature>
<gene>
    <name evidence="2" type="ORF">FBUS_11268</name>
</gene>
<evidence type="ECO:0000313" key="2">
    <source>
        <dbReference type="EMBL" id="KAA0187298.1"/>
    </source>
</evidence>
<evidence type="ECO:0000313" key="3">
    <source>
        <dbReference type="Proteomes" id="UP000728185"/>
    </source>
</evidence>
<proteinExistence type="predicted"/>
<dbReference type="Proteomes" id="UP000728185">
    <property type="component" value="Unassembled WGS sequence"/>
</dbReference>
<sequence>MAESNVDVSDDFVVVADKDSAEKEAIRRLQTLVEMISQALDAVNQSNLLLRDQVHSALCVTLQHTPSDRTIKTDELIKSLDQNVTSTEEVRSKYVRNLCSKLVDASAEISKLQMEIEHLKSSLEQKEKETSKELKALISATQNLQTVTGNLESSSRSDSSAQSSGAEALQDAIAEPVNLRSLCAELVSICDRLTHLSIQSKLGRC</sequence>